<evidence type="ECO:0000256" key="10">
    <source>
        <dbReference type="PROSITE-ProRule" id="PRU00649"/>
    </source>
</evidence>
<dbReference type="InterPro" id="IPR035441">
    <property type="entry name" value="TFIIS/LEDGF_dom_sf"/>
</dbReference>
<evidence type="ECO:0000313" key="13">
    <source>
        <dbReference type="Ensembl" id="ENSGMOP00000044538.1"/>
    </source>
</evidence>
<keyword evidence="7 10" id="KW-0539">Nucleus</keyword>
<keyword evidence="5" id="KW-0010">Activator</keyword>
<feature type="compositionally biased region" description="Pro residues" evidence="11">
    <location>
        <begin position="116"/>
        <end position="128"/>
    </location>
</feature>
<evidence type="ECO:0000259" key="12">
    <source>
        <dbReference type="PROSITE" id="PS51319"/>
    </source>
</evidence>
<dbReference type="GO" id="GO:0003712">
    <property type="term" value="F:transcription coregulator activity"/>
    <property type="evidence" value="ECO:0007669"/>
    <property type="project" value="TreeGrafter"/>
</dbReference>
<dbReference type="Ensembl" id="ENSGMOT00000060150.1">
    <property type="protein sequence ID" value="ENSGMOP00000044538.1"/>
    <property type="gene ID" value="ENSGMOG00000025217.1"/>
</dbReference>
<dbReference type="Pfam" id="PF15694">
    <property type="entry name" value="Med26_M"/>
    <property type="match status" value="1"/>
</dbReference>
<dbReference type="GeneTree" id="ENSGT00390000000259"/>
<evidence type="ECO:0000256" key="9">
    <source>
        <dbReference type="ARBA" id="ARBA00031968"/>
    </source>
</evidence>
<evidence type="ECO:0000256" key="3">
    <source>
        <dbReference type="ARBA" id="ARBA00019686"/>
    </source>
</evidence>
<dbReference type="InterPro" id="IPR031417">
    <property type="entry name" value="Med26_Mid"/>
</dbReference>
<name>A0A8C5BDR2_GADMO</name>
<organism evidence="13 14">
    <name type="scientific">Gadus morhua</name>
    <name type="common">Atlantic cod</name>
    <dbReference type="NCBI Taxonomy" id="8049"/>
    <lineage>
        <taxon>Eukaryota</taxon>
        <taxon>Metazoa</taxon>
        <taxon>Chordata</taxon>
        <taxon>Craniata</taxon>
        <taxon>Vertebrata</taxon>
        <taxon>Euteleostomi</taxon>
        <taxon>Actinopterygii</taxon>
        <taxon>Neopterygii</taxon>
        <taxon>Teleostei</taxon>
        <taxon>Neoteleostei</taxon>
        <taxon>Acanthomorphata</taxon>
        <taxon>Zeiogadaria</taxon>
        <taxon>Gadariae</taxon>
        <taxon>Gadiformes</taxon>
        <taxon>Gadoidei</taxon>
        <taxon>Gadidae</taxon>
        <taxon>Gadus</taxon>
    </lineage>
</organism>
<dbReference type="InterPro" id="IPR017923">
    <property type="entry name" value="TFIIS_N"/>
</dbReference>
<dbReference type="PANTHER" id="PTHR15201:SF1">
    <property type="entry name" value="MEDIATOR OF RNA POLYMERASE II TRANSCRIPTION SUBUNIT 26"/>
    <property type="match status" value="1"/>
</dbReference>
<reference evidence="13" key="2">
    <citation type="submission" date="2025-09" db="UniProtKB">
        <authorList>
            <consortium name="Ensembl"/>
        </authorList>
    </citation>
    <scope>IDENTIFICATION</scope>
</reference>
<dbReference type="PANTHER" id="PTHR15201">
    <property type="entry name" value="CRSP70"/>
    <property type="match status" value="1"/>
</dbReference>
<feature type="compositionally biased region" description="Low complexity" evidence="11">
    <location>
        <begin position="277"/>
        <end position="289"/>
    </location>
</feature>
<proteinExistence type="inferred from homology"/>
<dbReference type="Pfam" id="PF08711">
    <property type="entry name" value="Med26"/>
    <property type="match status" value="1"/>
</dbReference>
<evidence type="ECO:0000256" key="7">
    <source>
        <dbReference type="ARBA" id="ARBA00023242"/>
    </source>
</evidence>
<dbReference type="GO" id="GO:0070847">
    <property type="term" value="C:core mediator complex"/>
    <property type="evidence" value="ECO:0007669"/>
    <property type="project" value="TreeGrafter"/>
</dbReference>
<reference evidence="13" key="1">
    <citation type="submission" date="2025-08" db="UniProtKB">
        <authorList>
            <consortium name="Ensembl"/>
        </authorList>
    </citation>
    <scope>IDENTIFICATION</scope>
</reference>
<dbReference type="PROSITE" id="PS51319">
    <property type="entry name" value="TFIIS_N"/>
    <property type="match status" value="1"/>
</dbReference>
<feature type="compositionally biased region" description="Gly residues" evidence="11">
    <location>
        <begin position="385"/>
        <end position="395"/>
    </location>
</feature>
<dbReference type="AlphaFoldDB" id="A0A8C5BDR2"/>
<evidence type="ECO:0000256" key="2">
    <source>
        <dbReference type="ARBA" id="ARBA00009681"/>
    </source>
</evidence>
<dbReference type="Proteomes" id="UP000694546">
    <property type="component" value="Chromosome 12"/>
</dbReference>
<evidence type="ECO:0000256" key="11">
    <source>
        <dbReference type="SAM" id="MobiDB-lite"/>
    </source>
</evidence>
<dbReference type="GO" id="GO:0006357">
    <property type="term" value="P:regulation of transcription by RNA polymerase II"/>
    <property type="evidence" value="ECO:0007669"/>
    <property type="project" value="InterPro"/>
</dbReference>
<feature type="compositionally biased region" description="Pro residues" evidence="11">
    <location>
        <begin position="326"/>
        <end position="338"/>
    </location>
</feature>
<evidence type="ECO:0000256" key="4">
    <source>
        <dbReference type="ARBA" id="ARBA00023015"/>
    </source>
</evidence>
<feature type="compositionally biased region" description="Basic and acidic residues" evidence="11">
    <location>
        <begin position="213"/>
        <end position="232"/>
    </location>
</feature>
<comment type="similarity">
    <text evidence="2">Belongs to the Mediator complex subunit 26 family.</text>
</comment>
<dbReference type="OrthoDB" id="550309at2759"/>
<evidence type="ECO:0000313" key="14">
    <source>
        <dbReference type="Proteomes" id="UP000694546"/>
    </source>
</evidence>
<dbReference type="FunFam" id="1.20.930.10:FF:000008">
    <property type="entry name" value="mediator of RNA polymerase II transcription subunit 26"/>
    <property type="match status" value="1"/>
</dbReference>
<keyword evidence="6" id="KW-0804">Transcription</keyword>
<keyword evidence="14" id="KW-1185">Reference proteome</keyword>
<feature type="region of interest" description="Disordered" evidence="11">
    <location>
        <begin position="380"/>
        <end position="504"/>
    </location>
</feature>
<dbReference type="SUPFAM" id="SSF47676">
    <property type="entry name" value="Conserved domain common to transcription factors TFIIS, elongin A, CRSP70"/>
    <property type="match status" value="1"/>
</dbReference>
<dbReference type="GO" id="GO:0010628">
    <property type="term" value="P:positive regulation of gene expression"/>
    <property type="evidence" value="ECO:0007669"/>
    <property type="project" value="TreeGrafter"/>
</dbReference>
<feature type="compositionally biased region" description="Pro residues" evidence="11">
    <location>
        <begin position="485"/>
        <end position="499"/>
    </location>
</feature>
<dbReference type="RefSeq" id="XP_030228265.1">
    <property type="nucleotide sequence ID" value="XM_030372405.1"/>
</dbReference>
<dbReference type="CDD" id="cd00183">
    <property type="entry name" value="TFIIS_I"/>
    <property type="match status" value="1"/>
</dbReference>
<dbReference type="GO" id="GO:0005654">
    <property type="term" value="C:nucleoplasm"/>
    <property type="evidence" value="ECO:0007669"/>
    <property type="project" value="UniProtKB-ARBA"/>
</dbReference>
<dbReference type="InterPro" id="IPR042376">
    <property type="entry name" value="MED26"/>
</dbReference>
<feature type="compositionally biased region" description="Low complexity" evidence="11">
    <location>
        <begin position="300"/>
        <end position="313"/>
    </location>
</feature>
<accession>A0A8C5BDR2</accession>
<comment type="subcellular location">
    <subcellularLocation>
        <location evidence="1 10">Nucleus</location>
    </subcellularLocation>
</comment>
<dbReference type="SMART" id="SM00509">
    <property type="entry name" value="TFS2N"/>
    <property type="match status" value="1"/>
</dbReference>
<dbReference type="Pfam" id="PF15693">
    <property type="entry name" value="Med26_C"/>
    <property type="match status" value="1"/>
</dbReference>
<gene>
    <name evidence="13" type="primary">MED26</name>
</gene>
<dbReference type="InterPro" id="IPR003617">
    <property type="entry name" value="TFIIS/CRSP70_N_sub"/>
</dbReference>
<evidence type="ECO:0000256" key="6">
    <source>
        <dbReference type="ARBA" id="ARBA00023163"/>
    </source>
</evidence>
<feature type="domain" description="TFIIS N-terminal" evidence="12">
    <location>
        <begin position="13"/>
        <end position="88"/>
    </location>
</feature>
<dbReference type="GO" id="GO:0016592">
    <property type="term" value="C:mediator complex"/>
    <property type="evidence" value="ECO:0007669"/>
    <property type="project" value="InterPro"/>
</dbReference>
<dbReference type="GeneID" id="115555511"/>
<evidence type="ECO:0000256" key="1">
    <source>
        <dbReference type="ARBA" id="ARBA00004123"/>
    </source>
</evidence>
<feature type="region of interest" description="Disordered" evidence="11">
    <location>
        <begin position="88"/>
        <end position="343"/>
    </location>
</feature>
<protein>
    <recommendedName>
        <fullName evidence="3">Mediator of RNA polymerase II transcription subunit 26</fullName>
    </recommendedName>
    <alternativeName>
        <fullName evidence="8">Cofactor required for Sp1 transcriptional activation subunit 7</fullName>
    </alternativeName>
    <alternativeName>
        <fullName evidence="9">Mediator complex subunit 26</fullName>
    </alternativeName>
</protein>
<evidence type="ECO:0000256" key="8">
    <source>
        <dbReference type="ARBA" id="ARBA00030125"/>
    </source>
</evidence>
<evidence type="ECO:0000256" key="5">
    <source>
        <dbReference type="ARBA" id="ARBA00023159"/>
    </source>
</evidence>
<sequence length="636" mass="67705">MTAATATLQTMRDRLVQAIDGQSNQIRNMVAVMEVISYLERNPITKEALEETRLGKLINDVRRKTKNEDLAKRAKKLVLAWQKLIEPGQQSDGGLSAGLAPTSGSSNGAGPKADVSPPPPAPAPPSGRPAPELKNRNDFNNSLRADKPSNRKRRAEQHKDGTPLPPAKVAKMASNKPQNAQPPPPSNGTAAGADVSTDGSDSRERPPPTAKEAASHPDADGLGKTPVREPPRPRPAHHPASLGCSRTPPSASSLLKASLLQQHARLEQASSGGQCQPRSPRSSSHSPRTPRQDSGGGGVKQTAVKTTTVVATAGGVGVPLYVETPGPGPSLPPPPPQPLNAQGPLANDVRATGEALGAQGVWVSHTPGSQPVLGSSPALRAPGGLEVGGSGVGGPGRKKRKKYRSKDYVVNLDGQSAPGDGAKPVRLKDRRLTFDPVTGQIRSCLSKEPGQEAERGGEEEEDEKDGRKKRRKNRGGTGSEAICPEAPPPPQPPPPPVQPSPFQQTNWKELSSNDIIQSYLSQQSSVLTTLGAPRAPGAHFFMNEYLKQERQGEGGGPAREARRAHVVAAEEPVTERPGECRDVTAHDLRRLHGEHWPGVNGCYDTKKQWYDWTECMALDPHGDESRLNILPYVCLD</sequence>
<keyword evidence="4" id="KW-0805">Transcription regulation</keyword>
<dbReference type="InterPro" id="IPR031416">
    <property type="entry name" value="Med26_C"/>
</dbReference>
<feature type="compositionally biased region" description="Low complexity" evidence="11">
    <location>
        <begin position="250"/>
        <end position="260"/>
    </location>
</feature>
<dbReference type="Gene3D" id="1.20.930.10">
    <property type="entry name" value="Conserved domain common to transcription factors TFIIS, elongin A, CRSP70"/>
    <property type="match status" value="1"/>
</dbReference>